<reference evidence="2" key="1">
    <citation type="submission" date="2022-11" db="UniProtKB">
        <authorList>
            <consortium name="WormBaseParasite"/>
        </authorList>
    </citation>
    <scope>IDENTIFICATION</scope>
</reference>
<evidence type="ECO:0000313" key="1">
    <source>
        <dbReference type="Proteomes" id="UP000887579"/>
    </source>
</evidence>
<proteinExistence type="predicted"/>
<name>A0AC34FY73_9BILA</name>
<protein>
    <submittedName>
        <fullName evidence="2">Chromosomal replication initiator protein DnaA</fullName>
    </submittedName>
</protein>
<accession>A0AC34FY73</accession>
<dbReference type="Proteomes" id="UP000887579">
    <property type="component" value="Unplaced"/>
</dbReference>
<organism evidence="1 2">
    <name type="scientific">Panagrolaimus sp. ES5</name>
    <dbReference type="NCBI Taxonomy" id="591445"/>
    <lineage>
        <taxon>Eukaryota</taxon>
        <taxon>Metazoa</taxon>
        <taxon>Ecdysozoa</taxon>
        <taxon>Nematoda</taxon>
        <taxon>Chromadorea</taxon>
        <taxon>Rhabditida</taxon>
        <taxon>Tylenchina</taxon>
        <taxon>Panagrolaimomorpha</taxon>
        <taxon>Panagrolaimoidea</taxon>
        <taxon>Panagrolaimidae</taxon>
        <taxon>Panagrolaimus</taxon>
    </lineage>
</organism>
<evidence type="ECO:0000313" key="2">
    <source>
        <dbReference type="WBParaSite" id="ES5_v2.g22233.t1"/>
    </source>
</evidence>
<dbReference type="WBParaSite" id="ES5_v2.g22233.t1">
    <property type="protein sequence ID" value="ES5_v2.g22233.t1"/>
    <property type="gene ID" value="ES5_v2.g22233"/>
</dbReference>
<sequence length="199" mass="23326">VYFLAEKQAMKKHKEAIESDPNFKLIDAVKLEMIHVFDRLRFSELNVDFLKDFIVEKGFIIYPRDLYAFFKECRIRYGNENDAFKAVYEVAEKQAARKQQTSSEDIIILSDFVKNELVKLRRDIDYRSMTKQFLMDYVVRKGFITRSTALNFAGVCAVKHQTMIHSSDYLIAEMKQDREETSDFALITSSFITAKHCDV</sequence>